<keyword evidence="3" id="KW-1185">Reference proteome</keyword>
<dbReference type="OrthoDB" id="3250313at2759"/>
<feature type="region of interest" description="Disordered" evidence="1">
    <location>
        <begin position="86"/>
        <end position="105"/>
    </location>
</feature>
<evidence type="ECO:0000256" key="1">
    <source>
        <dbReference type="SAM" id="MobiDB-lite"/>
    </source>
</evidence>
<dbReference type="RefSeq" id="XP_036626799.1">
    <property type="nucleotide sequence ID" value="XM_036780944.1"/>
</dbReference>
<dbReference type="EMBL" id="JACETU010000009">
    <property type="protein sequence ID" value="KAF7420941.1"/>
    <property type="molecule type" value="Genomic_DNA"/>
</dbReference>
<feature type="compositionally biased region" description="Basic residues" evidence="1">
    <location>
        <begin position="387"/>
        <end position="397"/>
    </location>
</feature>
<organism evidence="2 3">
    <name type="scientific">Pleurotus ostreatus</name>
    <name type="common">Oyster mushroom</name>
    <name type="synonym">White-rot fungus</name>
    <dbReference type="NCBI Taxonomy" id="5322"/>
    <lineage>
        <taxon>Eukaryota</taxon>
        <taxon>Fungi</taxon>
        <taxon>Dikarya</taxon>
        <taxon>Basidiomycota</taxon>
        <taxon>Agaricomycotina</taxon>
        <taxon>Agaricomycetes</taxon>
        <taxon>Agaricomycetidae</taxon>
        <taxon>Agaricales</taxon>
        <taxon>Pleurotineae</taxon>
        <taxon>Pleurotaceae</taxon>
        <taxon>Pleurotus</taxon>
    </lineage>
</organism>
<dbReference type="VEuPathDB" id="FungiDB:PC9H_011460"/>
<evidence type="ECO:0000313" key="3">
    <source>
        <dbReference type="Proteomes" id="UP000623687"/>
    </source>
</evidence>
<evidence type="ECO:0000313" key="2">
    <source>
        <dbReference type="EMBL" id="KAF7420941.1"/>
    </source>
</evidence>
<proteinExistence type="predicted"/>
<dbReference type="AlphaFoldDB" id="A0A8H7DMS3"/>
<feature type="compositionally biased region" description="Acidic residues" evidence="1">
    <location>
        <begin position="460"/>
        <end position="469"/>
    </location>
</feature>
<feature type="region of interest" description="Disordered" evidence="1">
    <location>
        <begin position="359"/>
        <end position="553"/>
    </location>
</feature>
<feature type="compositionally biased region" description="Low complexity" evidence="1">
    <location>
        <begin position="1"/>
        <end position="11"/>
    </location>
</feature>
<reference evidence="2" key="1">
    <citation type="submission" date="2019-07" db="EMBL/GenBank/DDBJ databases">
        <authorList>
            <person name="Palmer J.M."/>
        </authorList>
    </citation>
    <scope>NUCLEOTIDE SEQUENCE</scope>
    <source>
        <strain evidence="2">PC9</strain>
    </source>
</reference>
<protein>
    <submittedName>
        <fullName evidence="2">Uncharacterized protein</fullName>
    </submittedName>
</protein>
<dbReference type="Proteomes" id="UP000623687">
    <property type="component" value="Unassembled WGS sequence"/>
</dbReference>
<sequence length="776" mass="86214">MSTNTTDTTNTGDQPDMTNTGAGGELPLPKVPTLQRGWAKGTRLTWLTVRIQPWKEASLNRRSRKGDILAGMVNKYFTKYPWRLPVTDEPSNQNPDPYAREPVTAEEKKLKGEIIKKMTASIQSWLDYRISSVHRISTNNAGTDPFAMLLNQFIGMDNKPSRLRTGDQMFSKAQYEGTMKADFEKWFNSSGINEGDRAAERAKYVKARFLLLPPAVQDEYTQSGLALQQAEKESIREREGKELQLTPAERQDLLDRVADFFGPLLTKVSTVLGMHLSLLIGGPEPAHGGQLNVLSLHIGTNKAPIPQRWNEACAVDFGKVTDLFTAFLQTCYSPEECEAAAILGTAPLPAKQVTVLQPAHKMTDPDQSSLSSKEPQDATVSKTSSKATKRVKSKRRRAGDDSESTAQSTPSEDDTQPDNHIIFKRHPLDRRPKKKKVRALDEDGRSPLRRLRRHQGSEEPAQEDADEPLQEGAQHVDEDQTCGTIGEESSRQITPISLPPETDMDDPSTNTPISLPPETDMDDPSGKTPTPLPSPAHEGAWADEQAAHHGPKACDVSAIPSAPPASKTWPKWFLPAYSYLLHESEHLGTSWACILHALVNLEADNRFENQKAALPNVDSCRPSEIGLWIKNARVRSPAVLDILAYEASWWRWWRTLQPEWRKLSTTQGPINSADSDSLLNPLQPSNIAGSFVHLDRPGANGFLSVVGSLRWWGDIVHSQFDGEGNWLEDPTAKSWNQAVSEASRLIVSLWLEKGGEQRQKMCRLILGPYGAIYARS</sequence>
<feature type="region of interest" description="Disordered" evidence="1">
    <location>
        <begin position="1"/>
        <end position="32"/>
    </location>
</feature>
<accession>A0A8H7DMS3</accession>
<feature type="compositionally biased region" description="Basic residues" evidence="1">
    <location>
        <begin position="422"/>
        <end position="437"/>
    </location>
</feature>
<dbReference type="GeneID" id="59381278"/>
<name>A0A8H7DMS3_PLEOS</name>
<comment type="caution">
    <text evidence="2">The sequence shown here is derived from an EMBL/GenBank/DDBJ whole genome shotgun (WGS) entry which is preliminary data.</text>
</comment>
<gene>
    <name evidence="2" type="ORF">PC9H_011460</name>
</gene>
<feature type="compositionally biased region" description="Polar residues" evidence="1">
    <location>
        <begin position="365"/>
        <end position="386"/>
    </location>
</feature>